<evidence type="ECO:0000313" key="7">
    <source>
        <dbReference type="Proteomes" id="UP000001997"/>
    </source>
</evidence>
<protein>
    <recommendedName>
        <fullName evidence="5">FAD/NAD(P)-binding domain-containing protein</fullName>
    </recommendedName>
</protein>
<name>A5DQX5_PICGU</name>
<reference evidence="6 7" key="1">
    <citation type="journal article" date="2009" name="Nature">
        <title>Evolution of pathogenicity and sexual reproduction in eight Candida genomes.</title>
        <authorList>
            <person name="Butler G."/>
            <person name="Rasmussen M.D."/>
            <person name="Lin M.F."/>
            <person name="Santos M.A."/>
            <person name="Sakthikumar S."/>
            <person name="Munro C.A."/>
            <person name="Rheinbay E."/>
            <person name="Grabherr M."/>
            <person name="Forche A."/>
            <person name="Reedy J.L."/>
            <person name="Agrafioti I."/>
            <person name="Arnaud M.B."/>
            <person name="Bates S."/>
            <person name="Brown A.J."/>
            <person name="Brunke S."/>
            <person name="Costanzo M.C."/>
            <person name="Fitzpatrick D.A."/>
            <person name="de Groot P.W."/>
            <person name="Harris D."/>
            <person name="Hoyer L.L."/>
            <person name="Hube B."/>
            <person name="Klis F.M."/>
            <person name="Kodira C."/>
            <person name="Lennard N."/>
            <person name="Logue M.E."/>
            <person name="Martin R."/>
            <person name="Neiman A.M."/>
            <person name="Nikolaou E."/>
            <person name="Quail M.A."/>
            <person name="Quinn J."/>
            <person name="Santos M.C."/>
            <person name="Schmitzberger F.F."/>
            <person name="Sherlock G."/>
            <person name="Shah P."/>
            <person name="Silverstein K.A."/>
            <person name="Skrzypek M.S."/>
            <person name="Soll D."/>
            <person name="Staggs R."/>
            <person name="Stansfield I."/>
            <person name="Stumpf M.P."/>
            <person name="Sudbery P.E."/>
            <person name="Srikantha T."/>
            <person name="Zeng Q."/>
            <person name="Berman J."/>
            <person name="Berriman M."/>
            <person name="Heitman J."/>
            <person name="Gow N.A."/>
            <person name="Lorenz M.C."/>
            <person name="Birren B.W."/>
            <person name="Kellis M."/>
            <person name="Cuomo C.A."/>
        </authorList>
    </citation>
    <scope>NUCLEOTIDE SEQUENCE [LARGE SCALE GENOMIC DNA]</scope>
    <source>
        <strain evidence="7">ATCC 6260 / CBS 566 / DSM 6381 / JCM 1539 / NBRC 10279 / NRRL Y-324</strain>
    </source>
</reference>
<dbReference type="InterPro" id="IPR036188">
    <property type="entry name" value="FAD/NAD-bd_sf"/>
</dbReference>
<evidence type="ECO:0000256" key="1">
    <source>
        <dbReference type="ARBA" id="ARBA00006442"/>
    </source>
</evidence>
<organism evidence="6 7">
    <name type="scientific">Meyerozyma guilliermondii (strain ATCC 6260 / CBS 566 / DSM 6381 / JCM 1539 / NBRC 10279 / NRRL Y-324)</name>
    <name type="common">Yeast</name>
    <name type="synonym">Candida guilliermondii</name>
    <dbReference type="NCBI Taxonomy" id="294746"/>
    <lineage>
        <taxon>Eukaryota</taxon>
        <taxon>Fungi</taxon>
        <taxon>Dikarya</taxon>
        <taxon>Ascomycota</taxon>
        <taxon>Saccharomycotina</taxon>
        <taxon>Pichiomycetes</taxon>
        <taxon>Debaryomycetaceae</taxon>
        <taxon>Meyerozyma</taxon>
    </lineage>
</organism>
<proteinExistence type="inferred from homology"/>
<dbReference type="PANTHER" id="PTHR43735:SF3">
    <property type="entry name" value="FERROPTOSIS SUPPRESSOR PROTEIN 1"/>
    <property type="match status" value="1"/>
</dbReference>
<dbReference type="HOGENOM" id="CLU_019845_6_1_1"/>
<dbReference type="OMA" id="YWNCAAV"/>
<dbReference type="FunCoup" id="A5DQX5">
    <property type="interactions" value="412"/>
</dbReference>
<keyword evidence="4" id="KW-0560">Oxidoreductase</keyword>
<dbReference type="GeneID" id="5123859"/>
<dbReference type="SUPFAM" id="SSF51905">
    <property type="entry name" value="FAD/NAD(P)-binding domain"/>
    <property type="match status" value="2"/>
</dbReference>
<accession>A5DQX5</accession>
<gene>
    <name evidence="6" type="ORF">PGUG_05676</name>
</gene>
<dbReference type="PRINTS" id="PR00368">
    <property type="entry name" value="FADPNR"/>
</dbReference>
<dbReference type="Gene3D" id="3.50.50.100">
    <property type="match status" value="1"/>
</dbReference>
<keyword evidence="7" id="KW-1185">Reference proteome</keyword>
<dbReference type="Pfam" id="PF07992">
    <property type="entry name" value="Pyr_redox_2"/>
    <property type="match status" value="1"/>
</dbReference>
<evidence type="ECO:0000256" key="2">
    <source>
        <dbReference type="ARBA" id="ARBA00022630"/>
    </source>
</evidence>
<dbReference type="GO" id="GO:0005737">
    <property type="term" value="C:cytoplasm"/>
    <property type="evidence" value="ECO:0007669"/>
    <property type="project" value="TreeGrafter"/>
</dbReference>
<dbReference type="VEuPathDB" id="FungiDB:PGUG_05676"/>
<dbReference type="STRING" id="294746.A5DQX5"/>
<dbReference type="KEGG" id="pgu:PGUG_05676"/>
<dbReference type="GO" id="GO:0050660">
    <property type="term" value="F:flavin adenine dinucleotide binding"/>
    <property type="evidence" value="ECO:0007669"/>
    <property type="project" value="TreeGrafter"/>
</dbReference>
<feature type="domain" description="FAD/NAD(P)-binding" evidence="5">
    <location>
        <begin position="7"/>
        <end position="283"/>
    </location>
</feature>
<dbReference type="InterPro" id="IPR023753">
    <property type="entry name" value="FAD/NAD-binding_dom"/>
</dbReference>
<evidence type="ECO:0000256" key="4">
    <source>
        <dbReference type="ARBA" id="ARBA00023002"/>
    </source>
</evidence>
<dbReference type="AlphaFoldDB" id="A5DQX5"/>
<sequence>MEAKKKHIVIIGGSYAGVWGAKTICTKLKDDVRVTLISPNTYAYFNIAAPRILVEPEKVEKALFSLSDLLNRFSSKIELLEGRVVKADLEEKTVHYTTQNETRTVNYDYLVIASGVSMETNCLQNELEGKRVVEEIKKMNQEIQQAKSIVILGGGPTGAEVAGELGYYYGQTKDITVITGKTGPLTLMGENASKKAEVLMRELNISVINDVKYTWCETLSSRTRVHLENGTSMEVDLVINTAICKPNTDFLEQKYVDEKEYLKTDQYFRLKDHNEVIGLGDVLAIGARSLFDLLHYQIPTFATFVNTLSDKNKNQLKPYQKPKQTTVIPISEKGGVGLFYGWQVPSFLVRLSKGRDYMLGRAENYYK</sequence>
<dbReference type="eggNOG" id="KOG2495">
    <property type="taxonomic scope" value="Eukaryota"/>
</dbReference>
<dbReference type="OrthoDB" id="202203at2759"/>
<comment type="similarity">
    <text evidence="1">Belongs to the FAD-dependent oxidoreductase family.</text>
</comment>
<keyword evidence="2" id="KW-0285">Flavoprotein</keyword>
<dbReference type="EMBL" id="CH408162">
    <property type="protein sequence ID" value="EDK41578.2"/>
    <property type="molecule type" value="Genomic_DNA"/>
</dbReference>
<keyword evidence="3" id="KW-0274">FAD</keyword>
<dbReference type="PANTHER" id="PTHR43735">
    <property type="entry name" value="APOPTOSIS-INDUCING FACTOR 1"/>
    <property type="match status" value="1"/>
</dbReference>
<evidence type="ECO:0000259" key="5">
    <source>
        <dbReference type="Pfam" id="PF07992"/>
    </source>
</evidence>
<dbReference type="Proteomes" id="UP000001997">
    <property type="component" value="Unassembled WGS sequence"/>
</dbReference>
<evidence type="ECO:0000313" key="6">
    <source>
        <dbReference type="EMBL" id="EDK41578.2"/>
    </source>
</evidence>
<dbReference type="InParanoid" id="A5DQX5"/>
<dbReference type="GO" id="GO:0004174">
    <property type="term" value="F:electron-transferring-flavoprotein dehydrogenase activity"/>
    <property type="evidence" value="ECO:0007669"/>
    <property type="project" value="TreeGrafter"/>
</dbReference>
<dbReference type="RefSeq" id="XP_001481913.2">
    <property type="nucleotide sequence ID" value="XM_001481863.1"/>
</dbReference>
<evidence type="ECO:0000256" key="3">
    <source>
        <dbReference type="ARBA" id="ARBA00022827"/>
    </source>
</evidence>